<feature type="domain" description="NrS-1 polymerase-like helicase" evidence="1">
    <location>
        <begin position="158"/>
        <end position="266"/>
    </location>
</feature>
<dbReference type="InterPro" id="IPR027417">
    <property type="entry name" value="P-loop_NTPase"/>
</dbReference>
<dbReference type="InterPro" id="IPR045455">
    <property type="entry name" value="NrS-1_pol-like_helicase"/>
</dbReference>
<dbReference type="SUPFAM" id="SSF52540">
    <property type="entry name" value="P-loop containing nucleoside triphosphate hydrolases"/>
    <property type="match status" value="1"/>
</dbReference>
<dbReference type="Pfam" id="PF19263">
    <property type="entry name" value="DUF5906"/>
    <property type="match status" value="1"/>
</dbReference>
<reference evidence="2" key="1">
    <citation type="submission" date="2018-05" db="EMBL/GenBank/DDBJ databases">
        <authorList>
            <person name="Lanie J.A."/>
            <person name="Ng W.-L."/>
            <person name="Kazmierczak K.M."/>
            <person name="Andrzejewski T.M."/>
            <person name="Davidsen T.M."/>
            <person name="Wayne K.J."/>
            <person name="Tettelin H."/>
            <person name="Glass J.I."/>
            <person name="Rusch D."/>
            <person name="Podicherti R."/>
            <person name="Tsui H.-C.T."/>
            <person name="Winkler M.E."/>
        </authorList>
    </citation>
    <scope>NUCLEOTIDE SEQUENCE</scope>
</reference>
<sequence>MAQSEDANSNLLQKLNQNYAVAPVGNKYCIVESSMDETRFLTPTDFHLALQNITATDYSGIEPKQIPASKWWLKHPERREYKKVDFIPSFETPPEVFNLWKGFAVKPKGGIENAPHFHELLVDVICSGNERWANYLWGWLAHMVQFPEDKPSVAVVMRSDAQGVGKSRFAEYVGSLLGRHFRAVAHGHHIHGNFNSHLKDTLLLFGDEAVWGGDRSTESILKQMISEPTMIVEMKGKDVFEIKNYLRLMLATNSEWAAPVSLTDRRYFVLDIPESRRNDYDFFKKLKEEQNNGGSEALLQILMDCDISDFEVRDIPETPARLDQKFLSMKPVEKWWLGILSNEEFQMGEMKLNFDVDNRVVISDLSNSFNSYAKLLNLRHRHWSVQMFCKHFRKLVPNVDVKRSGSTRREYQFPSLNECKKYFRDKYSLDSDVFEIN</sequence>
<protein>
    <recommendedName>
        <fullName evidence="1">NrS-1 polymerase-like helicase domain-containing protein</fullName>
    </recommendedName>
</protein>
<dbReference type="EMBL" id="UINC01040169">
    <property type="protein sequence ID" value="SVB39662.1"/>
    <property type="molecule type" value="Genomic_DNA"/>
</dbReference>
<dbReference type="AlphaFoldDB" id="A0A382DNP3"/>
<gene>
    <name evidence="2" type="ORF">METZ01_LOCUS192516</name>
</gene>
<organism evidence="2">
    <name type="scientific">marine metagenome</name>
    <dbReference type="NCBI Taxonomy" id="408172"/>
    <lineage>
        <taxon>unclassified sequences</taxon>
        <taxon>metagenomes</taxon>
        <taxon>ecological metagenomes</taxon>
    </lineage>
</organism>
<proteinExistence type="predicted"/>
<evidence type="ECO:0000313" key="2">
    <source>
        <dbReference type="EMBL" id="SVB39662.1"/>
    </source>
</evidence>
<name>A0A382DNP3_9ZZZZ</name>
<evidence type="ECO:0000259" key="1">
    <source>
        <dbReference type="Pfam" id="PF19263"/>
    </source>
</evidence>
<accession>A0A382DNP3</accession>